<protein>
    <submittedName>
        <fullName evidence="1">Uncharacterized protein</fullName>
    </submittedName>
</protein>
<dbReference type="EMBL" id="JADPIE010000006">
    <property type="protein sequence ID" value="MBF8437684.1"/>
    <property type="molecule type" value="Genomic_DNA"/>
</dbReference>
<sequence>MQFILKFKDGTTYLSDDIEEINGIPCVAQDLNRHIEDTGFLSLFLRDQEKDKIEIKTQEGKMENKKCSELYSVEVVF</sequence>
<dbReference type="RefSeq" id="WP_270454685.1">
    <property type="nucleotide sequence ID" value="NZ_JADPIE010000006.1"/>
</dbReference>
<dbReference type="AlphaFoldDB" id="A0A931FAK4"/>
<accession>A0A931FAK4</accession>
<gene>
    <name evidence="1" type="ORF">I0Q91_11370</name>
</gene>
<organism evidence="1 2">
    <name type="scientific">Halonatronomonas betaini</name>
    <dbReference type="NCBI Taxonomy" id="2778430"/>
    <lineage>
        <taxon>Bacteria</taxon>
        <taxon>Bacillati</taxon>
        <taxon>Bacillota</taxon>
        <taxon>Clostridia</taxon>
        <taxon>Halanaerobiales</taxon>
        <taxon>Halarsenatibacteraceae</taxon>
        <taxon>Halonatronomonas</taxon>
    </lineage>
</organism>
<evidence type="ECO:0000313" key="2">
    <source>
        <dbReference type="Proteomes" id="UP000621436"/>
    </source>
</evidence>
<proteinExistence type="predicted"/>
<evidence type="ECO:0000313" key="1">
    <source>
        <dbReference type="EMBL" id="MBF8437684.1"/>
    </source>
</evidence>
<comment type="caution">
    <text evidence="1">The sequence shown here is derived from an EMBL/GenBank/DDBJ whole genome shotgun (WGS) entry which is preliminary data.</text>
</comment>
<dbReference type="Proteomes" id="UP000621436">
    <property type="component" value="Unassembled WGS sequence"/>
</dbReference>
<reference evidence="1" key="1">
    <citation type="submission" date="2020-11" db="EMBL/GenBank/DDBJ databases">
        <title>Halonatronomonas betainensis gen. nov., sp. nov. a novel haloalkaliphilic representative of the family Halanaerobiacae capable of betaine degradation.</title>
        <authorList>
            <person name="Boltyanskaya Y."/>
            <person name="Kevbrin V."/>
            <person name="Detkova E."/>
            <person name="Grouzdev D.S."/>
            <person name="Koziaeva V."/>
            <person name="Zhilina T."/>
        </authorList>
    </citation>
    <scope>NUCLEOTIDE SEQUENCE</scope>
    <source>
        <strain evidence="1">Z-7014</strain>
    </source>
</reference>
<name>A0A931FAK4_9FIRM</name>
<keyword evidence="2" id="KW-1185">Reference proteome</keyword>